<dbReference type="Pfam" id="PF00538">
    <property type="entry name" value="Linker_histone"/>
    <property type="match status" value="1"/>
</dbReference>
<feature type="compositionally biased region" description="Acidic residues" evidence="1">
    <location>
        <begin position="301"/>
        <end position="310"/>
    </location>
</feature>
<dbReference type="PROSITE" id="PS51504">
    <property type="entry name" value="H15"/>
    <property type="match status" value="1"/>
</dbReference>
<dbReference type="Proteomes" id="UP000694844">
    <property type="component" value="Chromosome 2"/>
</dbReference>
<organism evidence="3 4">
    <name type="scientific">Crassostrea virginica</name>
    <name type="common">Eastern oyster</name>
    <dbReference type="NCBI Taxonomy" id="6565"/>
    <lineage>
        <taxon>Eukaryota</taxon>
        <taxon>Metazoa</taxon>
        <taxon>Spiralia</taxon>
        <taxon>Lophotrochozoa</taxon>
        <taxon>Mollusca</taxon>
        <taxon>Bivalvia</taxon>
        <taxon>Autobranchia</taxon>
        <taxon>Pteriomorphia</taxon>
        <taxon>Ostreida</taxon>
        <taxon>Ostreoidea</taxon>
        <taxon>Ostreidae</taxon>
        <taxon>Crassostrea</taxon>
    </lineage>
</organism>
<gene>
    <name evidence="4 5" type="primary">LOC111120660</name>
</gene>
<evidence type="ECO:0000313" key="3">
    <source>
        <dbReference type="Proteomes" id="UP000694844"/>
    </source>
</evidence>
<dbReference type="AlphaFoldDB" id="A0A8B8CQ05"/>
<dbReference type="GO" id="GO:0003677">
    <property type="term" value="F:DNA binding"/>
    <property type="evidence" value="ECO:0007669"/>
    <property type="project" value="InterPro"/>
</dbReference>
<dbReference type="InterPro" id="IPR036388">
    <property type="entry name" value="WH-like_DNA-bd_sf"/>
</dbReference>
<evidence type="ECO:0000256" key="1">
    <source>
        <dbReference type="SAM" id="MobiDB-lite"/>
    </source>
</evidence>
<feature type="compositionally biased region" description="Acidic residues" evidence="1">
    <location>
        <begin position="324"/>
        <end position="337"/>
    </location>
</feature>
<keyword evidence="3" id="KW-1185">Reference proteome</keyword>
<sequence>MPAIKLKKRTQEYLLEKKREKEAQEASASAPRTTTSTPPPPPPPPKKKKEARASLGTPAYLNENDILFEKRKRTIPVVEQKCQDWIMDNFEKKEDVHVNTNKMYECYTEAVLQNSGNVADLGLFTRIIREKLGKFFGVKEMSPLHGLIKEVKPKEKKVQGETLSLKIKDILNEVITGVGNPNKGVRFFNLKQLVGSKYPALQLETYPNKLLTALERGIRFGNIILVKGTGKCGFYRVPGESTAEEDKPKPKTKKVIGEIKEEVEDMENGETAENVDVVEGEKKSKRKGKSKKKAGEKSGEEGESTTEGEEGGSRRGRKRKSGEMEEEKNDGEGDSGQEEDKKKKRKKGKGKSRRGAHDFRGEAAKHGDPSRIEDIFPMALTYMSDPKEAPARKIISYINKYYPEVDTSDRLKSALDKGESQDMWQHIGGQGYRLLLEEFNPGYSSDRQDMISQAIIATHEPKTASAAMIKKYILQYHENFKIDERPFLFKKALERACSKNIIRQVSGLGSGGSFQLVKPFVPSPAILAGEIDDKAEFLDFNDVPDDKDEIYIVRRTKSGRGAGIKREAGVKERKPPAVRK</sequence>
<feature type="compositionally biased region" description="Basic and acidic residues" evidence="1">
    <location>
        <begin position="355"/>
        <end position="370"/>
    </location>
</feature>
<dbReference type="OrthoDB" id="7684689at2759"/>
<feature type="region of interest" description="Disordered" evidence="1">
    <location>
        <begin position="1"/>
        <end position="52"/>
    </location>
</feature>
<feature type="region of interest" description="Disordered" evidence="1">
    <location>
        <begin position="260"/>
        <end position="370"/>
    </location>
</feature>
<evidence type="ECO:0000313" key="4">
    <source>
        <dbReference type="RefSeq" id="XP_022317259.1"/>
    </source>
</evidence>
<dbReference type="GO" id="GO:0006334">
    <property type="term" value="P:nucleosome assembly"/>
    <property type="evidence" value="ECO:0007669"/>
    <property type="project" value="InterPro"/>
</dbReference>
<accession>A0A8B8CQ05</accession>
<dbReference type="InterPro" id="IPR036390">
    <property type="entry name" value="WH_DNA-bd_sf"/>
</dbReference>
<protein>
    <submittedName>
        <fullName evidence="4 5">Heterochromatin protein 1-binding protein 3-like</fullName>
    </submittedName>
</protein>
<feature type="region of interest" description="Disordered" evidence="1">
    <location>
        <begin position="560"/>
        <end position="580"/>
    </location>
</feature>
<evidence type="ECO:0000313" key="5">
    <source>
        <dbReference type="RefSeq" id="XP_022317260.1"/>
    </source>
</evidence>
<dbReference type="KEGG" id="cvn:111120660"/>
<name>A0A8B8CQ05_CRAVI</name>
<feature type="compositionally biased region" description="Acidic residues" evidence="1">
    <location>
        <begin position="261"/>
        <end position="270"/>
    </location>
</feature>
<dbReference type="SMART" id="SM00526">
    <property type="entry name" value="H15"/>
    <property type="match status" value="1"/>
</dbReference>
<dbReference type="InterPro" id="IPR005818">
    <property type="entry name" value="Histone_H1/H5_H15"/>
</dbReference>
<feature type="compositionally biased region" description="Basic residues" evidence="1">
    <location>
        <begin position="283"/>
        <end position="292"/>
    </location>
</feature>
<feature type="compositionally biased region" description="Basic and acidic residues" evidence="1">
    <location>
        <begin position="564"/>
        <end position="580"/>
    </location>
</feature>
<dbReference type="RefSeq" id="XP_022317260.1">
    <property type="nucleotide sequence ID" value="XM_022461552.1"/>
</dbReference>
<feature type="compositionally biased region" description="Basic and acidic residues" evidence="1">
    <location>
        <begin position="9"/>
        <end position="24"/>
    </location>
</feature>
<feature type="compositionally biased region" description="Low complexity" evidence="1">
    <location>
        <begin position="25"/>
        <end position="36"/>
    </location>
</feature>
<dbReference type="Gene3D" id="1.10.10.10">
    <property type="entry name" value="Winged helix-like DNA-binding domain superfamily/Winged helix DNA-binding domain"/>
    <property type="match status" value="2"/>
</dbReference>
<dbReference type="SUPFAM" id="SSF46785">
    <property type="entry name" value="Winged helix' DNA-binding domain"/>
    <property type="match status" value="1"/>
</dbReference>
<evidence type="ECO:0000259" key="2">
    <source>
        <dbReference type="PROSITE" id="PS51504"/>
    </source>
</evidence>
<proteinExistence type="predicted"/>
<feature type="domain" description="H15" evidence="2">
    <location>
        <begin position="443"/>
        <end position="518"/>
    </location>
</feature>
<feature type="compositionally biased region" description="Basic residues" evidence="1">
    <location>
        <begin position="342"/>
        <end position="354"/>
    </location>
</feature>
<reference evidence="4 5" key="1">
    <citation type="submission" date="2025-04" db="UniProtKB">
        <authorList>
            <consortium name="RefSeq"/>
        </authorList>
    </citation>
    <scope>IDENTIFICATION</scope>
    <source>
        <tissue evidence="4 5">Whole sample</tissue>
    </source>
</reference>
<dbReference type="GO" id="GO:0000786">
    <property type="term" value="C:nucleosome"/>
    <property type="evidence" value="ECO:0007669"/>
    <property type="project" value="InterPro"/>
</dbReference>
<dbReference type="GeneID" id="111120660"/>
<dbReference type="RefSeq" id="XP_022317259.1">
    <property type="nucleotide sequence ID" value="XM_022461551.1"/>
</dbReference>